<dbReference type="SUPFAM" id="SSF49785">
    <property type="entry name" value="Galactose-binding domain-like"/>
    <property type="match status" value="1"/>
</dbReference>
<dbReference type="Gene3D" id="1.25.40.10">
    <property type="entry name" value="Tetratricopeptide repeat domain"/>
    <property type="match status" value="3"/>
</dbReference>
<dbReference type="InterPro" id="IPR008979">
    <property type="entry name" value="Galactose-bd-like_sf"/>
</dbReference>
<evidence type="ECO:0000256" key="3">
    <source>
        <dbReference type="PROSITE-ProRule" id="PRU00708"/>
    </source>
</evidence>
<dbReference type="GO" id="GO:0006396">
    <property type="term" value="P:RNA processing"/>
    <property type="evidence" value="ECO:0007669"/>
    <property type="project" value="TreeGrafter"/>
</dbReference>
<evidence type="ECO:0008006" key="6">
    <source>
        <dbReference type="Google" id="ProtNLM"/>
    </source>
</evidence>
<dbReference type="PANTHER" id="PTHR47934:SF6">
    <property type="entry name" value="MITOCHONDRIAL GROUP I INTRON SPLICING FACTOR CCM1-RELATED"/>
    <property type="match status" value="1"/>
</dbReference>
<evidence type="ECO:0000313" key="4">
    <source>
        <dbReference type="EMBL" id="KAJ8549474.1"/>
    </source>
</evidence>
<dbReference type="InterPro" id="IPR011990">
    <property type="entry name" value="TPR-like_helical_dom_sf"/>
</dbReference>
<keyword evidence="5" id="KW-1185">Reference proteome</keyword>
<dbReference type="PROSITE" id="PS51375">
    <property type="entry name" value="PPR"/>
    <property type="match status" value="4"/>
</dbReference>
<feature type="repeat" description="PPR" evidence="3">
    <location>
        <begin position="58"/>
        <end position="92"/>
    </location>
</feature>
<comment type="similarity">
    <text evidence="1">Belongs to the PPR family. P subfamily.</text>
</comment>
<reference evidence="5" key="1">
    <citation type="journal article" date="2023" name="Proc. Natl. Acad. Sci. U.S.A.">
        <title>Genomic and structural basis for evolution of tropane alkaloid biosynthesis.</title>
        <authorList>
            <person name="Wanga Y.-J."/>
            <person name="Taina T."/>
            <person name="Yua J.-Y."/>
            <person name="Lia J."/>
            <person name="Xua B."/>
            <person name="Chenc J."/>
            <person name="D'Auriad J.C."/>
            <person name="Huanga J.-P."/>
            <person name="Huanga S.-X."/>
        </authorList>
    </citation>
    <scope>NUCLEOTIDE SEQUENCE [LARGE SCALE GENOMIC DNA]</scope>
    <source>
        <strain evidence="5">cv. KIB-2019</strain>
    </source>
</reference>
<name>A0A9Q1M146_9SOLA</name>
<feature type="repeat" description="PPR" evidence="3">
    <location>
        <begin position="182"/>
        <end position="216"/>
    </location>
</feature>
<gene>
    <name evidence="4" type="ORF">K7X08_033181</name>
</gene>
<keyword evidence="2" id="KW-0677">Repeat</keyword>
<comment type="caution">
    <text evidence="4">The sequence shown here is derived from an EMBL/GenBank/DDBJ whole genome shotgun (WGS) entry which is preliminary data.</text>
</comment>
<dbReference type="SUPFAM" id="SSF48452">
    <property type="entry name" value="TPR-like"/>
    <property type="match status" value="1"/>
</dbReference>
<evidence type="ECO:0000313" key="5">
    <source>
        <dbReference type="Proteomes" id="UP001152561"/>
    </source>
</evidence>
<protein>
    <recommendedName>
        <fullName evidence="6">Pentatricopeptide repeat-containing protein</fullName>
    </recommendedName>
</protein>
<dbReference type="GO" id="GO:0003729">
    <property type="term" value="F:mRNA binding"/>
    <property type="evidence" value="ECO:0007669"/>
    <property type="project" value="TreeGrafter"/>
</dbReference>
<dbReference type="InterPro" id="IPR002885">
    <property type="entry name" value="PPR_rpt"/>
</dbReference>
<evidence type="ECO:0000256" key="2">
    <source>
        <dbReference type="ARBA" id="ARBA00022737"/>
    </source>
</evidence>
<feature type="repeat" description="PPR" evidence="3">
    <location>
        <begin position="5"/>
        <end position="39"/>
    </location>
</feature>
<dbReference type="Pfam" id="PF12854">
    <property type="entry name" value="PPR_1"/>
    <property type="match status" value="2"/>
</dbReference>
<evidence type="ECO:0000256" key="1">
    <source>
        <dbReference type="ARBA" id="ARBA00007626"/>
    </source>
</evidence>
<dbReference type="Pfam" id="PF01535">
    <property type="entry name" value="PPR"/>
    <property type="match status" value="4"/>
</dbReference>
<dbReference type="InterPro" id="IPR051114">
    <property type="entry name" value="Mito_RNA_Proc_CCM1"/>
</dbReference>
<dbReference type="Pfam" id="PF13041">
    <property type="entry name" value="PPR_2"/>
    <property type="match status" value="1"/>
</dbReference>
<organism evidence="4 5">
    <name type="scientific">Anisodus acutangulus</name>
    <dbReference type="NCBI Taxonomy" id="402998"/>
    <lineage>
        <taxon>Eukaryota</taxon>
        <taxon>Viridiplantae</taxon>
        <taxon>Streptophyta</taxon>
        <taxon>Embryophyta</taxon>
        <taxon>Tracheophyta</taxon>
        <taxon>Spermatophyta</taxon>
        <taxon>Magnoliopsida</taxon>
        <taxon>eudicotyledons</taxon>
        <taxon>Gunneridae</taxon>
        <taxon>Pentapetalae</taxon>
        <taxon>asterids</taxon>
        <taxon>lamiids</taxon>
        <taxon>Solanales</taxon>
        <taxon>Solanaceae</taxon>
        <taxon>Solanoideae</taxon>
        <taxon>Hyoscyameae</taxon>
        <taxon>Anisodus</taxon>
    </lineage>
</organism>
<dbReference type="PANTHER" id="PTHR47934">
    <property type="entry name" value="PENTATRICOPEPTIDE REPEAT-CONTAINING PROTEIN PET309, MITOCHONDRIAL"/>
    <property type="match status" value="1"/>
</dbReference>
<accession>A0A9Q1M146</accession>
<proteinExistence type="inferred from homology"/>
<dbReference type="GO" id="GO:0007005">
    <property type="term" value="P:mitochondrion organization"/>
    <property type="evidence" value="ECO:0007669"/>
    <property type="project" value="TreeGrafter"/>
</dbReference>
<dbReference type="AlphaFoldDB" id="A0A9Q1M146"/>
<dbReference type="GO" id="GO:0005739">
    <property type="term" value="C:mitochondrion"/>
    <property type="evidence" value="ECO:0007669"/>
    <property type="project" value="TreeGrafter"/>
</dbReference>
<dbReference type="OrthoDB" id="185373at2759"/>
<feature type="repeat" description="PPR" evidence="3">
    <location>
        <begin position="120"/>
        <end position="154"/>
    </location>
</feature>
<dbReference type="NCBIfam" id="TIGR00756">
    <property type="entry name" value="PPR"/>
    <property type="match status" value="6"/>
</dbReference>
<dbReference type="Proteomes" id="UP001152561">
    <property type="component" value="Unassembled WGS sequence"/>
</dbReference>
<sequence>MPQRDHFTYALMITCYARSGELEKARNVFELLPDKSNIACWNAMITGYTKAGRMYQRSAVAYTTMIDGYFRAGKLKEARDLLDQMPYKNVGARTAMISGYIQNNRVDEARRVFDRTATRDVVCWNTMIAGYAQCGRVDEAFDLFEKMEPKSIVVWNTMMAGYAQVGQMEKAIEIFENMGERNVISWNSLISGYAKNGFYVDALEYFIMMIRDGKKPDRSTFASALSSCSNLAAERIAHAVEHFNVLFTLTAQMMDMGLMPAGCKVALHDSMADGKITAMSGKSFASATECTQSWNGILQDVTRRVMRKLVYEVTAIVWIYEGSPPVTDLLNGLVIIHASKVSPSPPVSEDADFGVNMMQV</sequence>
<dbReference type="EMBL" id="JAJAGQ010000011">
    <property type="protein sequence ID" value="KAJ8549474.1"/>
    <property type="molecule type" value="Genomic_DNA"/>
</dbReference>